<dbReference type="Gene3D" id="3.90.230.10">
    <property type="entry name" value="Creatinase/methionine aminopeptidase superfamily"/>
    <property type="match status" value="1"/>
</dbReference>
<feature type="domain" description="Peptidase M24" evidence="1">
    <location>
        <begin position="251"/>
        <end position="375"/>
    </location>
</feature>
<organism evidence="2 3">
    <name type="scientific">Halopiger xanaduensis (strain DSM 18323 / JCM 14033 / SH-6)</name>
    <dbReference type="NCBI Taxonomy" id="797210"/>
    <lineage>
        <taxon>Archaea</taxon>
        <taxon>Methanobacteriati</taxon>
        <taxon>Methanobacteriota</taxon>
        <taxon>Stenosarchaea group</taxon>
        <taxon>Halobacteria</taxon>
        <taxon>Halobacteriales</taxon>
        <taxon>Natrialbaceae</taxon>
        <taxon>Halopiger</taxon>
    </lineage>
</organism>
<dbReference type="OrthoDB" id="200535at2157"/>
<dbReference type="HOGENOM" id="CLU_017266_0_0_2"/>
<accession>F8D747</accession>
<evidence type="ECO:0000313" key="2">
    <source>
        <dbReference type="EMBL" id="AEH36611.1"/>
    </source>
</evidence>
<name>F8D747_HALXS</name>
<dbReference type="InterPro" id="IPR000994">
    <property type="entry name" value="Pept_M24"/>
</dbReference>
<dbReference type="GeneID" id="10796948"/>
<dbReference type="Pfam" id="PF00557">
    <property type="entry name" value="Peptidase_M24"/>
    <property type="match status" value="1"/>
</dbReference>
<dbReference type="EMBL" id="CP002839">
    <property type="protein sequence ID" value="AEH36611.1"/>
    <property type="molecule type" value="Genomic_DNA"/>
</dbReference>
<dbReference type="InterPro" id="IPR036005">
    <property type="entry name" value="Creatinase/aminopeptidase-like"/>
</dbReference>
<protein>
    <recommendedName>
        <fullName evidence="1">Peptidase M24 domain-containing protein</fullName>
    </recommendedName>
</protein>
<reference evidence="2 3" key="1">
    <citation type="journal article" date="2012" name="Stand. Genomic Sci.">
        <title>Complete genome sequence of Halopiger xanaduensis type strain (SH-6(T)).</title>
        <authorList>
            <person name="Anderson I."/>
            <person name="Tindall B.J."/>
            <person name="Rohde M."/>
            <person name="Lucas S."/>
            <person name="Han J."/>
            <person name="Lapidus A."/>
            <person name="Cheng J.F."/>
            <person name="Goodwin L."/>
            <person name="Pitluck S."/>
            <person name="Peters L."/>
            <person name="Pati A."/>
            <person name="Mikhailova N."/>
            <person name="Pagani I."/>
            <person name="Teshima H."/>
            <person name="Han C."/>
            <person name="Tapia R."/>
            <person name="Land M."/>
            <person name="Woyke T."/>
            <person name="Klenk H.P."/>
            <person name="Kyrpides N."/>
            <person name="Ivanova N."/>
        </authorList>
    </citation>
    <scope>NUCLEOTIDE SEQUENCE [LARGE SCALE GENOMIC DNA]</scope>
    <source>
        <strain evidence="3">DSM 18323 / JCM 14033 / SH-6</strain>
    </source>
</reference>
<dbReference type="RefSeq" id="WP_013879504.1">
    <property type="nucleotide sequence ID" value="NC_015666.1"/>
</dbReference>
<proteinExistence type="predicted"/>
<dbReference type="Proteomes" id="UP000006794">
    <property type="component" value="Chromosome"/>
</dbReference>
<dbReference type="STRING" id="797210.Halxa_1986"/>
<dbReference type="SUPFAM" id="SSF55920">
    <property type="entry name" value="Creatinase/aminopeptidase"/>
    <property type="match status" value="1"/>
</dbReference>
<keyword evidence="3" id="KW-1185">Reference proteome</keyword>
<dbReference type="KEGG" id="hxa:Halxa_1986"/>
<evidence type="ECO:0000313" key="3">
    <source>
        <dbReference type="Proteomes" id="UP000006794"/>
    </source>
</evidence>
<dbReference type="eggNOG" id="arCOG01003">
    <property type="taxonomic scope" value="Archaea"/>
</dbReference>
<gene>
    <name evidence="2" type="ordered locus">Halxa_1986</name>
</gene>
<sequence>MTDGSFRPEEEAESDAAVAGAELDALESDHLEAVLDDELASRDGAAFVHAGTAHDPTVRYCLQLSSASGSSPSDFADTGSSDWHGTAARTVVAIGYDGIDWLCRSSAASEVHPAVELATDLAERLSSSDGADGTEGEDATTVLTPSTIPHDAALYLESEGEFSLASTDAIDRARAEKTDGERTRIEIAQGAAAAGIRRGASVLASATVEDGRLVADGTPLTPGRLRTAIDEAIVAAGAFPAGNTGVETGGADDSEAALRPGEPIGLSAAPRGPDGYHGRLARTLVVDGDGGRERRAHVAVTQAFRSSRAMLTAGTESVTAVEADLEAEIRAFGEDGGIETRVAGIGLEPRERPVAGGDDVGPSSVVCLEAAVELDGGEDGGRAGGGGTRIRLADVFARGGETGDGRTDVERLAALSRSLEPTALLEDVNEN</sequence>
<dbReference type="AlphaFoldDB" id="F8D747"/>
<evidence type="ECO:0000259" key="1">
    <source>
        <dbReference type="Pfam" id="PF00557"/>
    </source>
</evidence>